<keyword evidence="5" id="KW-1185">Reference proteome</keyword>
<accession>A0A8H4NI47</accession>
<feature type="transmembrane region" description="Helical" evidence="2">
    <location>
        <begin position="548"/>
        <end position="569"/>
    </location>
</feature>
<keyword evidence="4" id="KW-0012">Acyltransferase</keyword>
<dbReference type="AlphaFoldDB" id="A0A8H4NI47"/>
<dbReference type="PANTHER" id="PTHR35395:SF1">
    <property type="entry name" value="DUF6536 DOMAIN-CONTAINING PROTEIN"/>
    <property type="match status" value="1"/>
</dbReference>
<evidence type="ECO:0000256" key="2">
    <source>
        <dbReference type="SAM" id="Phobius"/>
    </source>
</evidence>
<sequence length="668" mass="75175">MAEPTHIEMHPRTSMDDDDPGVDHNEQESLLGQVISSRMGISASRFANALEFSKFIPELNPDNERAQTFRTRTAKRGTMLKLQMSAALLVDVIMSAFLLWSILSYPPNENGVGTFIFDSCDTIRDINAAAHVLINIISSLFLGAGNYCMQILIAPSREEINAAQAKGRALDIGVPSIKNILSIERKRVTLWLFIGIISTTLHIFWNSTVFTSLPIVAVPRVVVTSDFRSSSDNWTTSEYLTNAPWWTPPSDEDQAAMSIESLYSLQSQATGFTRLDTRSCIKSFINPLEATRSVIVVSSNMTTMKNNGSSLIDGYVSGWEEWWAWSSGWICSAYQINTYDLRYCTWDWAESFADNWTIMAHGPVRVDYCLVSDGVSNKERCGLHYSKHILAIVCVCIFLDTLAIAWTWIHSRRGSRTRDSKKSKRTMVTIGDAIHSFLETPLDGQRSLQLNSDEIGGIKVCRKEWLTERRIKWFRAVSTRTCVVSFSLFAIGMALCIYPVVSSYTFLLGRGFDSKSLWGQGFGVNPAMTSNDMGPLTQNLTRTKTRAMLSNIIVANLPQALFSLLYLFYNNILTRQLVADEWVRFLQPGEKKVLRVSSPRVFRTSYDLLHHGPLASITEHVSRSNERVWAREAWPAYTTLRRFDEGIHGPWVDIGNRFVPDLNLAAGG</sequence>
<name>A0A8H4NI47_9HYPO</name>
<keyword evidence="2" id="KW-0812">Transmembrane</keyword>
<feature type="transmembrane region" description="Helical" evidence="2">
    <location>
        <begin position="389"/>
        <end position="409"/>
    </location>
</feature>
<organism evidence="4 5">
    <name type="scientific">Fusarium acutatum</name>
    <dbReference type="NCBI Taxonomy" id="78861"/>
    <lineage>
        <taxon>Eukaryota</taxon>
        <taxon>Fungi</taxon>
        <taxon>Dikarya</taxon>
        <taxon>Ascomycota</taxon>
        <taxon>Pezizomycotina</taxon>
        <taxon>Sordariomycetes</taxon>
        <taxon>Hypocreomycetidae</taxon>
        <taxon>Hypocreales</taxon>
        <taxon>Nectriaceae</taxon>
        <taxon>Fusarium</taxon>
        <taxon>Fusarium fujikuroi species complex</taxon>
    </lineage>
</organism>
<proteinExistence type="predicted"/>
<comment type="caution">
    <text evidence="4">The sequence shown here is derived from an EMBL/GenBank/DDBJ whole genome shotgun (WGS) entry which is preliminary data.</text>
</comment>
<dbReference type="InterPro" id="IPR046623">
    <property type="entry name" value="DUF6536"/>
</dbReference>
<dbReference type="Pfam" id="PF20163">
    <property type="entry name" value="DUF6536"/>
    <property type="match status" value="1"/>
</dbReference>
<feature type="transmembrane region" description="Helical" evidence="2">
    <location>
        <begin position="86"/>
        <end position="106"/>
    </location>
</feature>
<feature type="region of interest" description="Disordered" evidence="1">
    <location>
        <begin position="1"/>
        <end position="25"/>
    </location>
</feature>
<evidence type="ECO:0000256" key="1">
    <source>
        <dbReference type="SAM" id="MobiDB-lite"/>
    </source>
</evidence>
<reference evidence="4 5" key="1">
    <citation type="submission" date="2020-01" db="EMBL/GenBank/DDBJ databases">
        <title>Identification and distribution of gene clusters putatively required for synthesis of sphingolipid metabolism inhibitors in phylogenetically diverse species of the filamentous fungus Fusarium.</title>
        <authorList>
            <person name="Kim H.-S."/>
            <person name="Busman M."/>
            <person name="Brown D.W."/>
            <person name="Divon H."/>
            <person name="Uhlig S."/>
            <person name="Proctor R.H."/>
        </authorList>
    </citation>
    <scope>NUCLEOTIDE SEQUENCE [LARGE SCALE GENOMIC DNA]</scope>
    <source>
        <strain evidence="4 5">NRRL 13308</strain>
    </source>
</reference>
<dbReference type="PANTHER" id="PTHR35395">
    <property type="entry name" value="DUF6536 DOMAIN-CONTAINING PROTEIN"/>
    <property type="match status" value="1"/>
</dbReference>
<feature type="transmembrane region" description="Helical" evidence="2">
    <location>
        <begin position="188"/>
        <end position="205"/>
    </location>
</feature>
<keyword evidence="2" id="KW-1133">Transmembrane helix</keyword>
<feature type="transmembrane region" description="Helical" evidence="2">
    <location>
        <begin position="126"/>
        <end position="148"/>
    </location>
</feature>
<keyword evidence="4" id="KW-0808">Transferase</keyword>
<evidence type="ECO:0000313" key="5">
    <source>
        <dbReference type="Proteomes" id="UP000536711"/>
    </source>
</evidence>
<dbReference type="OrthoDB" id="5429634at2759"/>
<evidence type="ECO:0000313" key="4">
    <source>
        <dbReference type="EMBL" id="KAF4428369.1"/>
    </source>
</evidence>
<keyword evidence="2" id="KW-0472">Membrane</keyword>
<dbReference type="GO" id="GO:0016746">
    <property type="term" value="F:acyltransferase activity"/>
    <property type="evidence" value="ECO:0007669"/>
    <property type="project" value="UniProtKB-KW"/>
</dbReference>
<dbReference type="EMBL" id="JAADJF010000268">
    <property type="protein sequence ID" value="KAF4428369.1"/>
    <property type="molecule type" value="Genomic_DNA"/>
</dbReference>
<feature type="transmembrane region" description="Helical" evidence="2">
    <location>
        <begin position="477"/>
        <end position="501"/>
    </location>
</feature>
<evidence type="ECO:0000259" key="3">
    <source>
        <dbReference type="Pfam" id="PF20163"/>
    </source>
</evidence>
<protein>
    <submittedName>
        <fullName evidence="4">Acyl- sterol acyltransferase</fullName>
    </submittedName>
</protein>
<feature type="domain" description="DUF6536" evidence="3">
    <location>
        <begin position="80"/>
        <end position="228"/>
    </location>
</feature>
<dbReference type="Proteomes" id="UP000536711">
    <property type="component" value="Unassembled WGS sequence"/>
</dbReference>
<gene>
    <name evidence="4" type="ORF">FACUT_9400</name>
</gene>